<evidence type="ECO:0000313" key="2">
    <source>
        <dbReference type="Proteomes" id="UP001596157"/>
    </source>
</evidence>
<reference evidence="2" key="1">
    <citation type="journal article" date="2019" name="Int. J. Syst. Evol. Microbiol.">
        <title>The Global Catalogue of Microorganisms (GCM) 10K type strain sequencing project: providing services to taxonomists for standard genome sequencing and annotation.</title>
        <authorList>
            <consortium name="The Broad Institute Genomics Platform"/>
            <consortium name="The Broad Institute Genome Sequencing Center for Infectious Disease"/>
            <person name="Wu L."/>
            <person name="Ma J."/>
        </authorList>
    </citation>
    <scope>NUCLEOTIDE SEQUENCE [LARGE SCALE GENOMIC DNA]</scope>
    <source>
        <strain evidence="2">CCUG 59778</strain>
    </source>
</reference>
<evidence type="ECO:0000313" key="1">
    <source>
        <dbReference type="EMBL" id="MFC5286722.1"/>
    </source>
</evidence>
<protein>
    <recommendedName>
        <fullName evidence="3">Peptidase inhibitor family I36</fullName>
    </recommendedName>
</protein>
<comment type="caution">
    <text evidence="1">The sequence shown here is derived from an EMBL/GenBank/DDBJ whole genome shotgun (WGS) entry which is preliminary data.</text>
</comment>
<accession>A0ABW0EH53</accession>
<dbReference type="EMBL" id="JBHSKF010000002">
    <property type="protein sequence ID" value="MFC5286722.1"/>
    <property type="molecule type" value="Genomic_DNA"/>
</dbReference>
<organism evidence="1 2">
    <name type="scientific">Actinokineospora guangxiensis</name>
    <dbReference type="NCBI Taxonomy" id="1490288"/>
    <lineage>
        <taxon>Bacteria</taxon>
        <taxon>Bacillati</taxon>
        <taxon>Actinomycetota</taxon>
        <taxon>Actinomycetes</taxon>
        <taxon>Pseudonocardiales</taxon>
        <taxon>Pseudonocardiaceae</taxon>
        <taxon>Actinokineospora</taxon>
    </lineage>
</organism>
<gene>
    <name evidence="1" type="ORF">ACFPM7_06635</name>
</gene>
<dbReference type="RefSeq" id="WP_378244916.1">
    <property type="nucleotide sequence ID" value="NZ_JBHSKF010000002.1"/>
</dbReference>
<dbReference type="Proteomes" id="UP001596157">
    <property type="component" value="Unassembled WGS sequence"/>
</dbReference>
<proteinExistence type="predicted"/>
<sequence>MPEPATRRLAGCAPPLRAVPAVAVMLLAAGCGSTPEPEYAGICVDPVTQVRLDDGRCGTPDEYGNGSLFGGYFFWISTRYRGTVPAVGHHASTTPGTRTVSRGSVLATGVPRAGGSMQAIVRGGLGHTGGKSGGS</sequence>
<evidence type="ECO:0008006" key="3">
    <source>
        <dbReference type="Google" id="ProtNLM"/>
    </source>
</evidence>
<dbReference type="PROSITE" id="PS51257">
    <property type="entry name" value="PROKAR_LIPOPROTEIN"/>
    <property type="match status" value="1"/>
</dbReference>
<name>A0ABW0EH53_9PSEU</name>
<keyword evidence="2" id="KW-1185">Reference proteome</keyword>